<dbReference type="PANTHER" id="PTHR13090:SF1">
    <property type="entry name" value="ARGININE-HYDROXYLASE NDUFAF5, MITOCHONDRIAL"/>
    <property type="match status" value="1"/>
</dbReference>
<gene>
    <name evidence="4" type="ORF">J2X19_003927</name>
</gene>
<keyword evidence="5" id="KW-1185">Reference proteome</keyword>
<dbReference type="RefSeq" id="WP_310375724.1">
    <property type="nucleotide sequence ID" value="NZ_JAVDXT010000004.1"/>
</dbReference>
<name>A0ABU2CD29_9BURK</name>
<keyword evidence="2 4" id="KW-0808">Transferase</keyword>
<organism evidence="4 5">
    <name type="scientific">Rhodoferax ferrireducens</name>
    <dbReference type="NCBI Taxonomy" id="192843"/>
    <lineage>
        <taxon>Bacteria</taxon>
        <taxon>Pseudomonadati</taxon>
        <taxon>Pseudomonadota</taxon>
        <taxon>Betaproteobacteria</taxon>
        <taxon>Burkholderiales</taxon>
        <taxon>Comamonadaceae</taxon>
        <taxon>Rhodoferax</taxon>
    </lineage>
</organism>
<accession>A0ABU2CD29</accession>
<dbReference type="InterPro" id="IPR029063">
    <property type="entry name" value="SAM-dependent_MTases_sf"/>
</dbReference>
<dbReference type="InterPro" id="IPR013216">
    <property type="entry name" value="Methyltransf_11"/>
</dbReference>
<evidence type="ECO:0000313" key="5">
    <source>
        <dbReference type="Proteomes" id="UP001180487"/>
    </source>
</evidence>
<evidence type="ECO:0000256" key="1">
    <source>
        <dbReference type="ARBA" id="ARBA00022603"/>
    </source>
</evidence>
<reference evidence="4 5" key="1">
    <citation type="submission" date="2023-07" db="EMBL/GenBank/DDBJ databases">
        <title>Sorghum-associated microbial communities from plants grown in Nebraska, USA.</title>
        <authorList>
            <person name="Schachtman D."/>
        </authorList>
    </citation>
    <scope>NUCLEOTIDE SEQUENCE [LARGE SCALE GENOMIC DNA]</scope>
    <source>
        <strain evidence="4 5">BE313</strain>
    </source>
</reference>
<dbReference type="InterPro" id="IPR050602">
    <property type="entry name" value="Malonyl-ACP_OMT"/>
</dbReference>
<dbReference type="GO" id="GO:0032259">
    <property type="term" value="P:methylation"/>
    <property type="evidence" value="ECO:0007669"/>
    <property type="project" value="UniProtKB-KW"/>
</dbReference>
<dbReference type="EMBL" id="JAVDXT010000004">
    <property type="protein sequence ID" value="MDR7379233.1"/>
    <property type="molecule type" value="Genomic_DNA"/>
</dbReference>
<comment type="caution">
    <text evidence="4">The sequence shown here is derived from an EMBL/GenBank/DDBJ whole genome shotgun (WGS) entry which is preliminary data.</text>
</comment>
<dbReference type="EC" id="2.1.1.197" evidence="4"/>
<dbReference type="Gene3D" id="3.40.50.150">
    <property type="entry name" value="Vaccinia Virus protein VP39"/>
    <property type="match status" value="1"/>
</dbReference>
<evidence type="ECO:0000259" key="3">
    <source>
        <dbReference type="Pfam" id="PF08241"/>
    </source>
</evidence>
<dbReference type="Pfam" id="PF08241">
    <property type="entry name" value="Methyltransf_11"/>
    <property type="match status" value="1"/>
</dbReference>
<dbReference type="SUPFAM" id="SSF53335">
    <property type="entry name" value="S-adenosyl-L-methionine-dependent methyltransferases"/>
    <property type="match status" value="1"/>
</dbReference>
<dbReference type="PANTHER" id="PTHR13090">
    <property type="entry name" value="ARGININE-HYDROXYLASE NDUFAF5, MITOCHONDRIAL"/>
    <property type="match status" value="1"/>
</dbReference>
<sequence length="301" mass="34010">MTTQLPPTIDPVAAAHWAQRRTATSPWLHEEVARRMEDRLQWIKLQPQAWAHWEPVRGGQEAHAKLTARYPNSECYVVEAHAEQAQAAIQSVAKPWWSPGRWSAAAQHAQLPPDGSVQMLWANMLLHSAADPQALIAQWYRALAVDGFLMFSCLGPDTVQELRGVYQAQGWPVPGHQFTDMHDWGDMLVHAGFAEPVMDMERIRLTYESPARLLQDLREVGRNLHPQRFAGLRGRQWRARLEQALATQLADAAENGRLPLTFELIYGHALKPQPKLRVSAHSAVSLRDMRDMLQRGKQGGV</sequence>
<protein>
    <submittedName>
        <fullName evidence="4">Malonyl-CoA O-methyltransferase</fullName>
        <ecNumber evidence="4">2.1.1.197</ecNumber>
    </submittedName>
</protein>
<evidence type="ECO:0000313" key="4">
    <source>
        <dbReference type="EMBL" id="MDR7379233.1"/>
    </source>
</evidence>
<evidence type="ECO:0000256" key="2">
    <source>
        <dbReference type="ARBA" id="ARBA00022679"/>
    </source>
</evidence>
<proteinExistence type="predicted"/>
<dbReference type="Proteomes" id="UP001180487">
    <property type="component" value="Unassembled WGS sequence"/>
</dbReference>
<dbReference type="GO" id="GO:0102130">
    <property type="term" value="F:malonyl-CoA methyltransferase activity"/>
    <property type="evidence" value="ECO:0007669"/>
    <property type="project" value="UniProtKB-EC"/>
</dbReference>
<keyword evidence="1 4" id="KW-0489">Methyltransferase</keyword>
<feature type="domain" description="Methyltransferase type 11" evidence="3">
    <location>
        <begin position="60"/>
        <end position="151"/>
    </location>
</feature>